<dbReference type="AlphaFoldDB" id="A0A8C9DPK8"/>
<accession>A0A8C9DPK8</accession>
<proteinExistence type="predicted"/>
<feature type="compositionally biased region" description="Polar residues" evidence="3">
    <location>
        <begin position="384"/>
        <end position="396"/>
    </location>
</feature>
<reference evidence="4" key="2">
    <citation type="submission" date="2025-09" db="UniProtKB">
        <authorList>
            <consortium name="Ensembl"/>
        </authorList>
    </citation>
    <scope>IDENTIFICATION</scope>
</reference>
<evidence type="ECO:0000256" key="2">
    <source>
        <dbReference type="ARBA" id="ARBA00022737"/>
    </source>
</evidence>
<dbReference type="Pfam" id="PF13855">
    <property type="entry name" value="LRR_8"/>
    <property type="match status" value="1"/>
</dbReference>
<dbReference type="PROSITE" id="PS51450">
    <property type="entry name" value="LRR"/>
    <property type="match status" value="1"/>
</dbReference>
<dbReference type="InterPro" id="IPR050576">
    <property type="entry name" value="Cilia_flagella_integrity"/>
</dbReference>
<evidence type="ECO:0000256" key="1">
    <source>
        <dbReference type="ARBA" id="ARBA00022614"/>
    </source>
</evidence>
<name>A0A8C9DPK8_PROSS</name>
<evidence type="ECO:0000256" key="3">
    <source>
        <dbReference type="SAM" id="MobiDB-lite"/>
    </source>
</evidence>
<feature type="region of interest" description="Disordered" evidence="3">
    <location>
        <begin position="487"/>
        <end position="543"/>
    </location>
</feature>
<organism evidence="4 5">
    <name type="scientific">Prolemur simus</name>
    <name type="common">Greater bamboo lemur</name>
    <name type="synonym">Hapalemur simus</name>
    <dbReference type="NCBI Taxonomy" id="1328070"/>
    <lineage>
        <taxon>Eukaryota</taxon>
        <taxon>Metazoa</taxon>
        <taxon>Chordata</taxon>
        <taxon>Craniata</taxon>
        <taxon>Vertebrata</taxon>
        <taxon>Euteleostomi</taxon>
        <taxon>Mammalia</taxon>
        <taxon>Eutheria</taxon>
        <taxon>Euarchontoglires</taxon>
        <taxon>Primates</taxon>
        <taxon>Strepsirrhini</taxon>
        <taxon>Lemuriformes</taxon>
        <taxon>Lemuridae</taxon>
        <taxon>Prolemur</taxon>
    </lineage>
</organism>
<feature type="compositionally biased region" description="Basic and acidic residues" evidence="3">
    <location>
        <begin position="495"/>
        <end position="524"/>
    </location>
</feature>
<dbReference type="Proteomes" id="UP000694414">
    <property type="component" value="Unplaced"/>
</dbReference>
<dbReference type="Ensembl" id="ENSPSMT00000029198.1">
    <property type="protein sequence ID" value="ENSPSMP00000025194.1"/>
    <property type="gene ID" value="ENSPSMG00000017711.1"/>
</dbReference>
<evidence type="ECO:0000313" key="4">
    <source>
        <dbReference type="Ensembl" id="ENSPSMP00000025194.1"/>
    </source>
</evidence>
<keyword evidence="5" id="KW-1185">Reference proteome</keyword>
<evidence type="ECO:0000313" key="5">
    <source>
        <dbReference type="Proteomes" id="UP000694414"/>
    </source>
</evidence>
<dbReference type="Gene3D" id="3.80.10.10">
    <property type="entry name" value="Ribonuclease Inhibitor"/>
    <property type="match status" value="1"/>
</dbReference>
<dbReference type="InterPro" id="IPR032675">
    <property type="entry name" value="LRR_dom_sf"/>
</dbReference>
<dbReference type="GeneTree" id="ENSGT00390000008994"/>
<dbReference type="InterPro" id="IPR001611">
    <property type="entry name" value="Leu-rich_rpt"/>
</dbReference>
<reference evidence="4" key="1">
    <citation type="submission" date="2025-08" db="UniProtKB">
        <authorList>
            <consortium name="Ensembl"/>
        </authorList>
    </citation>
    <scope>IDENTIFICATION</scope>
</reference>
<keyword evidence="1" id="KW-0433">Leucine-rich repeat</keyword>
<dbReference type="PANTHER" id="PTHR45973">
    <property type="entry name" value="PROTEIN PHOSPHATASE 1 REGULATORY SUBUNIT SDS22-RELATED"/>
    <property type="match status" value="1"/>
</dbReference>
<dbReference type="SUPFAM" id="SSF52058">
    <property type="entry name" value="L domain-like"/>
    <property type="match status" value="1"/>
</dbReference>
<feature type="region of interest" description="Disordered" evidence="3">
    <location>
        <begin position="373"/>
        <end position="402"/>
    </location>
</feature>
<gene>
    <name evidence="4" type="primary">LRRC43</name>
</gene>
<keyword evidence="2" id="KW-0677">Repeat</keyword>
<protein>
    <submittedName>
        <fullName evidence="4">Leucine rich repeat containing 43</fullName>
    </submittedName>
</protein>
<sequence>MEARRASELESGAVSAAVREHLRALCLREFPCGAGSWNKSRFLPQTWRTWRELVPREEDTVSPGEETEEALLGLVRSHHSPWALPTDSSDEDRFLRELAVQNPLVLKDTFFYSYFRSLRVVDKEVSHVDKDLLKFLKLEELVLSANRIKEVDAANLPPTLKVLELYGNEIRSLQCLCAHPPPHLQHLGLGHNKLRGPLESLYLTSNYWPNLVSLDLSFNDLTDLQGLMVNLRTLRRLRLLVLQGNPLALVPYYRGFTIDTLSRLCVLDDITVSPNEKHQFRGLSLSGDFLACEAQLVVNLGNVKGVLDSSVFHSEPGPEGPFITYNYYVTYEFMEEEEVREEEEYMGVLAEIVKPSPSPELFVEEFAEEFVEEAEEEESLESGTAESVESESTLVSAESVEVPGSIDSAEELAKLRPRVDPRLFPSPGTVLFSTVHMPWAEVIACNYEMQHTFKDLVLLKAFLLTGTTVTIVEEKIVSWPLVPPTVDSPLPAKKGKGEKDQKGKKEKDKKGKDKAGKEKEAAKERKGHKKKKELPKELRQDPPILRVLGSGPVALEPLLSGEPMVSTECNFGVIRTLESDKLTLSRDLKKLKKLAKKEKTPLPAVVFDEDYSPQPLTVELQVQLSQSRSAAEALRASAV</sequence>
<dbReference type="PANTHER" id="PTHR45973:SF35">
    <property type="entry name" value="LEUCINE-RICH REPEAT-CONTAINING PROTEIN 43"/>
    <property type="match status" value="1"/>
</dbReference>